<comment type="caution">
    <text evidence="1">The sequence shown here is derived from an EMBL/GenBank/DDBJ whole genome shotgun (WGS) entry which is preliminary data.</text>
</comment>
<dbReference type="EMBL" id="MU003774">
    <property type="protein sequence ID" value="KAF2723833.1"/>
    <property type="molecule type" value="Genomic_DNA"/>
</dbReference>
<dbReference type="Proteomes" id="UP000799441">
    <property type="component" value="Unassembled WGS sequence"/>
</dbReference>
<accession>A0A9P4QDT8</accession>
<sequence length="179" mass="19271">MSERTVTLHDHSTCSDDHYEGTTATKDKVSFEAKKPVPSFAHVDPADNLALEEIRNSEAWGLVICVINASAGSPSLRISRAMQHKRTSCCGTRSSRLCTVACRTLGKGLADVIGIDTAHCVGHVLYILVLSICHEDASDGLSPRAMQLTIASKAPAFPVAENIAPSRHALRRSQAQAFF</sequence>
<gene>
    <name evidence="1" type="ORF">K431DRAFT_282527</name>
</gene>
<protein>
    <submittedName>
        <fullName evidence="1">Uncharacterized protein</fullName>
    </submittedName>
</protein>
<proteinExistence type="predicted"/>
<name>A0A9P4QDT8_9PEZI</name>
<organism evidence="1 2">
    <name type="scientific">Polychaeton citri CBS 116435</name>
    <dbReference type="NCBI Taxonomy" id="1314669"/>
    <lineage>
        <taxon>Eukaryota</taxon>
        <taxon>Fungi</taxon>
        <taxon>Dikarya</taxon>
        <taxon>Ascomycota</taxon>
        <taxon>Pezizomycotina</taxon>
        <taxon>Dothideomycetes</taxon>
        <taxon>Dothideomycetidae</taxon>
        <taxon>Capnodiales</taxon>
        <taxon>Capnodiaceae</taxon>
        <taxon>Polychaeton</taxon>
    </lineage>
</organism>
<evidence type="ECO:0000313" key="2">
    <source>
        <dbReference type="Proteomes" id="UP000799441"/>
    </source>
</evidence>
<keyword evidence="2" id="KW-1185">Reference proteome</keyword>
<reference evidence="1" key="1">
    <citation type="journal article" date="2020" name="Stud. Mycol.">
        <title>101 Dothideomycetes genomes: a test case for predicting lifestyles and emergence of pathogens.</title>
        <authorList>
            <person name="Haridas S."/>
            <person name="Albert R."/>
            <person name="Binder M."/>
            <person name="Bloem J."/>
            <person name="Labutti K."/>
            <person name="Salamov A."/>
            <person name="Andreopoulos B."/>
            <person name="Baker S."/>
            <person name="Barry K."/>
            <person name="Bills G."/>
            <person name="Bluhm B."/>
            <person name="Cannon C."/>
            <person name="Castanera R."/>
            <person name="Culley D."/>
            <person name="Daum C."/>
            <person name="Ezra D."/>
            <person name="Gonzalez J."/>
            <person name="Henrissat B."/>
            <person name="Kuo A."/>
            <person name="Liang C."/>
            <person name="Lipzen A."/>
            <person name="Lutzoni F."/>
            <person name="Magnuson J."/>
            <person name="Mondo S."/>
            <person name="Nolan M."/>
            <person name="Ohm R."/>
            <person name="Pangilinan J."/>
            <person name="Park H.-J."/>
            <person name="Ramirez L."/>
            <person name="Alfaro M."/>
            <person name="Sun H."/>
            <person name="Tritt A."/>
            <person name="Yoshinaga Y."/>
            <person name="Zwiers L.-H."/>
            <person name="Turgeon B."/>
            <person name="Goodwin S."/>
            <person name="Spatafora J."/>
            <person name="Crous P."/>
            <person name="Grigoriev I."/>
        </authorList>
    </citation>
    <scope>NUCLEOTIDE SEQUENCE</scope>
    <source>
        <strain evidence="1">CBS 116435</strain>
    </source>
</reference>
<dbReference type="AlphaFoldDB" id="A0A9P4QDT8"/>
<evidence type="ECO:0000313" key="1">
    <source>
        <dbReference type="EMBL" id="KAF2723833.1"/>
    </source>
</evidence>